<proteinExistence type="predicted"/>
<dbReference type="InterPro" id="IPR003615">
    <property type="entry name" value="HNH_nuc"/>
</dbReference>
<keyword evidence="1" id="KW-0540">Nuclease</keyword>
<reference evidence="1 2" key="1">
    <citation type="submission" date="2019-03" db="EMBL/GenBank/DDBJ databases">
        <title>Genomic Encyclopedia of Type Strains, Phase III (KMG-III): the genomes of soil and plant-associated and newly described type strains.</title>
        <authorList>
            <person name="Whitman W."/>
        </authorList>
    </citation>
    <scope>NUCLEOTIDE SEQUENCE [LARGE SCALE GENOMIC DNA]</scope>
    <source>
        <strain evidence="1 2">CGMCC 1.7002</strain>
    </source>
</reference>
<dbReference type="RefSeq" id="WP_133573132.1">
    <property type="nucleotide sequence ID" value="NZ_SNYR01000002.1"/>
</dbReference>
<evidence type="ECO:0000313" key="1">
    <source>
        <dbReference type="EMBL" id="TDQ63583.1"/>
    </source>
</evidence>
<organism evidence="1 2">
    <name type="scientific">Maritalea mobilis</name>
    <dbReference type="NCBI Taxonomy" id="483324"/>
    <lineage>
        <taxon>Bacteria</taxon>
        <taxon>Pseudomonadati</taxon>
        <taxon>Pseudomonadota</taxon>
        <taxon>Alphaproteobacteria</taxon>
        <taxon>Hyphomicrobiales</taxon>
        <taxon>Devosiaceae</taxon>
        <taxon>Maritalea</taxon>
    </lineage>
</organism>
<dbReference type="GO" id="GO:0004519">
    <property type="term" value="F:endonuclease activity"/>
    <property type="evidence" value="ECO:0007669"/>
    <property type="project" value="UniProtKB-KW"/>
</dbReference>
<dbReference type="EMBL" id="SNYR01000002">
    <property type="protein sequence ID" value="TDQ63583.1"/>
    <property type="molecule type" value="Genomic_DNA"/>
</dbReference>
<protein>
    <submittedName>
        <fullName evidence="1">HNH endonuclease</fullName>
    </submittedName>
</protein>
<dbReference type="AlphaFoldDB" id="A0A4R6VN32"/>
<keyword evidence="1" id="KW-0378">Hydrolase</keyword>
<keyword evidence="1" id="KW-0255">Endonuclease</keyword>
<evidence type="ECO:0000313" key="2">
    <source>
        <dbReference type="Proteomes" id="UP000295391"/>
    </source>
</evidence>
<dbReference type="CDD" id="cd00085">
    <property type="entry name" value="HNHc"/>
    <property type="match status" value="1"/>
</dbReference>
<dbReference type="OrthoDB" id="5292295at2"/>
<accession>A0A4R6VN32</accession>
<dbReference type="Proteomes" id="UP000295391">
    <property type="component" value="Unassembled WGS sequence"/>
</dbReference>
<comment type="caution">
    <text evidence="1">The sequence shown here is derived from an EMBL/GenBank/DDBJ whole genome shotgun (WGS) entry which is preliminary data.</text>
</comment>
<name>A0A4R6VN32_9HYPH</name>
<keyword evidence="2" id="KW-1185">Reference proteome</keyword>
<sequence>MCLAEGRTTAAQVVDHIKEHKGDMELFWDRDNWQPLCFTHHNSTKQQIERNGYHNEIGADGWPIDPMHPANR</sequence>
<gene>
    <name evidence="1" type="ORF">ATL17_1590</name>
</gene>